<evidence type="ECO:0000256" key="11">
    <source>
        <dbReference type="ARBA" id="ARBA00040751"/>
    </source>
</evidence>
<sequence length="543" mass="58715">MIARSAISRQAQRAVRQSWTQSTRGYAAASGSFQYQTADSNGIKIASRDIAGPVSTVALVSRAGTRYETWPGLAEALDRYAFRSTERRSTLRIQRESELLGAELQSWHGRENLVVGAKFLRDDLPYFLELLAEVATLTKFQPHVIHEEIQPLAEMNVKKHLANTVALATESAHGLAFHRGLGVPVVPTSSAAIRKYVDEGTLSDYAQQAFSKPNFAIVGNGVESGEFQKWVGEFFSDVGDSPAGALKTEQAKYYGGEERIAHGSGNTLVLGFPGSSSATGAFYKSEIAVLAALLGGESSIKWTPGFSLLAKANADTPLLKISTKSHIYTDAGLLTVTLDGTTRDINQTAPKVVEALKAVAAGVSSEDLQKAKALAKFKELEYGASTHAGIELTGAGLVRDGKPYQIDSVASAIDGVTAEKVQQVAKEALENKASVSAVGDLYALPYAEELGLHVYRLILPRAQGDRLLERTNANAFCARNSYNRYIAVASRVVRRSLKEEKRLQAERRGEMDLRFAKWENGKQQEMKNVADASAEASAQQASQ</sequence>
<evidence type="ECO:0000256" key="3">
    <source>
        <dbReference type="ARBA" id="ARBA00022448"/>
    </source>
</evidence>
<dbReference type="PANTHER" id="PTHR11851:SF209">
    <property type="entry name" value="CYTOCHROME B-C1 COMPLEX SUBUNIT 2, MITOCHONDRIAL"/>
    <property type="match status" value="1"/>
</dbReference>
<reference evidence="16" key="1">
    <citation type="journal article" date="2017" name="bioRxiv">
        <title>Conservation of a gene cluster reveals novel cercosporin biosynthetic mechanisms and extends production to the genus Colletotrichum.</title>
        <authorList>
            <person name="de Jonge R."/>
            <person name="Ebert M.K."/>
            <person name="Huitt-Roehl C.R."/>
            <person name="Pal P."/>
            <person name="Suttle J.C."/>
            <person name="Spanner R.E."/>
            <person name="Neubauer J.D."/>
            <person name="Jurick W.M.II."/>
            <person name="Stott K.A."/>
            <person name="Secor G.A."/>
            <person name="Thomma B.P.H.J."/>
            <person name="Van de Peer Y."/>
            <person name="Townsend C.A."/>
            <person name="Bolton M.D."/>
        </authorList>
    </citation>
    <scope>NUCLEOTIDE SEQUENCE [LARGE SCALE GENOMIC DNA]</scope>
    <source>
        <strain evidence="16">CBS538.71</strain>
    </source>
</reference>
<dbReference type="AlphaFoldDB" id="A0A2S6CB58"/>
<dbReference type="CDD" id="cd12153">
    <property type="entry name" value="F1-ATPase_epsilon"/>
    <property type="match status" value="1"/>
</dbReference>
<dbReference type="Pfam" id="PF00675">
    <property type="entry name" value="Peptidase_M16"/>
    <property type="match status" value="1"/>
</dbReference>
<evidence type="ECO:0000256" key="9">
    <source>
        <dbReference type="ARBA" id="ARBA00023136"/>
    </source>
</evidence>
<dbReference type="SUPFAM" id="SSF48690">
    <property type="entry name" value="Epsilon subunit of mitochondrial F1F0-ATP synthase"/>
    <property type="match status" value="1"/>
</dbReference>
<evidence type="ECO:0000256" key="8">
    <source>
        <dbReference type="ARBA" id="ARBA00023128"/>
    </source>
</evidence>
<dbReference type="InterPro" id="IPR036742">
    <property type="entry name" value="ATP_synth_F1_esu_sf_mt"/>
</dbReference>
<evidence type="ECO:0000256" key="12">
    <source>
        <dbReference type="ARBA" id="ARBA00041372"/>
    </source>
</evidence>
<dbReference type="Pfam" id="PF05193">
    <property type="entry name" value="Peptidase_M16_C"/>
    <property type="match status" value="1"/>
</dbReference>
<dbReference type="FunFam" id="3.30.830.10:FF:000021">
    <property type="entry name" value="Cytochrome b-c1 complex subunit 2"/>
    <property type="match status" value="1"/>
</dbReference>
<keyword evidence="3" id="KW-0813">Transport</keyword>
<keyword evidence="6" id="KW-0809">Transit peptide</keyword>
<evidence type="ECO:0000259" key="14">
    <source>
        <dbReference type="Pfam" id="PF05193"/>
    </source>
</evidence>
<feature type="domain" description="Peptidase M16 C-terminal" evidence="14">
    <location>
        <begin position="202"/>
        <end position="373"/>
    </location>
</feature>
<dbReference type="Pfam" id="PF04627">
    <property type="entry name" value="ATP-synt_Eps"/>
    <property type="match status" value="1"/>
</dbReference>
<dbReference type="GO" id="GO:0005743">
    <property type="term" value="C:mitochondrial inner membrane"/>
    <property type="evidence" value="ECO:0007669"/>
    <property type="project" value="UniProtKB-SubCell"/>
</dbReference>
<dbReference type="SUPFAM" id="SSF63411">
    <property type="entry name" value="LuxS/MPP-like metallohydrolase"/>
    <property type="match status" value="2"/>
</dbReference>
<keyword evidence="5" id="KW-0999">Mitochondrion inner membrane</keyword>
<dbReference type="GO" id="GO:0046872">
    <property type="term" value="F:metal ion binding"/>
    <property type="evidence" value="ECO:0007669"/>
    <property type="project" value="InterPro"/>
</dbReference>
<name>A0A2S6CB58_9PEZI</name>
<evidence type="ECO:0000256" key="2">
    <source>
        <dbReference type="ARBA" id="ARBA00009502"/>
    </source>
</evidence>
<keyword evidence="4" id="KW-0679">Respiratory chain</keyword>
<dbReference type="InterPro" id="IPR007863">
    <property type="entry name" value="Peptidase_M16_C"/>
</dbReference>
<comment type="caution">
    <text evidence="15">The sequence shown here is derived from an EMBL/GenBank/DDBJ whole genome shotgun (WGS) entry which is preliminary data.</text>
</comment>
<dbReference type="PANTHER" id="PTHR11851">
    <property type="entry name" value="METALLOPROTEASE"/>
    <property type="match status" value="1"/>
</dbReference>
<keyword evidence="7" id="KW-0249">Electron transport</keyword>
<organism evidence="15 16">
    <name type="scientific">Cercospora berteroae</name>
    <dbReference type="NCBI Taxonomy" id="357750"/>
    <lineage>
        <taxon>Eukaryota</taxon>
        <taxon>Fungi</taxon>
        <taxon>Dikarya</taxon>
        <taxon>Ascomycota</taxon>
        <taxon>Pezizomycotina</taxon>
        <taxon>Dothideomycetes</taxon>
        <taxon>Dothideomycetidae</taxon>
        <taxon>Mycosphaerellales</taxon>
        <taxon>Mycosphaerellaceae</taxon>
        <taxon>Cercospora</taxon>
    </lineage>
</organism>
<evidence type="ECO:0000256" key="6">
    <source>
        <dbReference type="ARBA" id="ARBA00022946"/>
    </source>
</evidence>
<evidence type="ECO:0000256" key="1">
    <source>
        <dbReference type="ARBA" id="ARBA00004443"/>
    </source>
</evidence>
<dbReference type="InterPro" id="IPR006721">
    <property type="entry name" value="ATP_synth_F1_esu_mt"/>
</dbReference>
<keyword evidence="8" id="KW-0496">Mitochondrion</keyword>
<evidence type="ECO:0000313" key="16">
    <source>
        <dbReference type="Proteomes" id="UP000237631"/>
    </source>
</evidence>
<dbReference type="InterPro" id="IPR011765">
    <property type="entry name" value="Pept_M16_N"/>
</dbReference>
<dbReference type="FunFam" id="3.30.830.10:FF:000039">
    <property type="entry name" value="Ubiquinol-cytochrome c reductase core subunit 2"/>
    <property type="match status" value="1"/>
</dbReference>
<dbReference type="GO" id="GO:0045259">
    <property type="term" value="C:proton-transporting ATP synthase complex"/>
    <property type="evidence" value="ECO:0007669"/>
    <property type="project" value="InterPro"/>
</dbReference>
<dbReference type="InterPro" id="IPR050361">
    <property type="entry name" value="MPP/UQCRC_Complex"/>
</dbReference>
<keyword evidence="16" id="KW-1185">Reference proteome</keyword>
<dbReference type="InterPro" id="IPR011249">
    <property type="entry name" value="Metalloenz_LuxS/M16"/>
</dbReference>
<dbReference type="Gene3D" id="3.30.830.10">
    <property type="entry name" value="Metalloenzyme, LuxS/M16 peptidase-like"/>
    <property type="match status" value="2"/>
</dbReference>
<gene>
    <name evidence="15" type="ORF">CBER1_00524</name>
</gene>
<evidence type="ECO:0000256" key="7">
    <source>
        <dbReference type="ARBA" id="ARBA00022982"/>
    </source>
</evidence>
<dbReference type="EMBL" id="PNEN01000503">
    <property type="protein sequence ID" value="PPJ56982.1"/>
    <property type="molecule type" value="Genomic_DNA"/>
</dbReference>
<dbReference type="OrthoDB" id="6369905at2759"/>
<comment type="similarity">
    <text evidence="2">Belongs to the eukaryotic ATPase epsilon family.</text>
</comment>
<evidence type="ECO:0000313" key="15">
    <source>
        <dbReference type="EMBL" id="PPJ56982.1"/>
    </source>
</evidence>
<dbReference type="GO" id="GO:0046933">
    <property type="term" value="F:proton-transporting ATP synthase activity, rotational mechanism"/>
    <property type="evidence" value="ECO:0007669"/>
    <property type="project" value="InterPro"/>
</dbReference>
<comment type="subcellular location">
    <subcellularLocation>
        <location evidence="1">Mitochondrion inner membrane</location>
        <topology evidence="1">Peripheral membrane protein</topology>
        <orientation evidence="1">Matrix side</orientation>
    </subcellularLocation>
</comment>
<comment type="similarity">
    <text evidence="10">Belongs to the peptidase M16 family. UQCRC2/QCR2 subfamily.</text>
</comment>
<accession>A0A2S6CB58</accession>
<evidence type="ECO:0000259" key="13">
    <source>
        <dbReference type="Pfam" id="PF00675"/>
    </source>
</evidence>
<protein>
    <recommendedName>
        <fullName evidence="11">Cytochrome b-c1 complex subunit 2, mitochondrial</fullName>
    </recommendedName>
    <alternativeName>
        <fullName evidence="12">Core protein II</fullName>
    </alternativeName>
</protein>
<evidence type="ECO:0000256" key="4">
    <source>
        <dbReference type="ARBA" id="ARBA00022660"/>
    </source>
</evidence>
<evidence type="ECO:0000256" key="5">
    <source>
        <dbReference type="ARBA" id="ARBA00022792"/>
    </source>
</evidence>
<evidence type="ECO:0000256" key="10">
    <source>
        <dbReference type="ARBA" id="ARBA00038146"/>
    </source>
</evidence>
<proteinExistence type="inferred from homology"/>
<feature type="domain" description="Peptidase M16 N-terminal" evidence="13">
    <location>
        <begin position="46"/>
        <end position="168"/>
    </location>
</feature>
<dbReference type="Gene3D" id="1.10.1620.20">
    <property type="entry name" value="ATP synthase, F1 complex, epsilon subunit superfamily, mitochondrial"/>
    <property type="match status" value="1"/>
</dbReference>
<dbReference type="Proteomes" id="UP000237631">
    <property type="component" value="Unassembled WGS sequence"/>
</dbReference>
<keyword evidence="9" id="KW-0472">Membrane</keyword>
<dbReference type="STRING" id="357750.A0A2S6CB58"/>